<keyword evidence="11" id="KW-1185">Reference proteome</keyword>
<comment type="caution">
    <text evidence="10">The sequence shown here is derived from an EMBL/GenBank/DDBJ whole genome shotgun (WGS) entry which is preliminary data.</text>
</comment>
<evidence type="ECO:0000313" key="10">
    <source>
        <dbReference type="EMBL" id="CAA2941843.1"/>
    </source>
</evidence>
<comment type="subcellular location">
    <subcellularLocation>
        <location evidence="1 8">Cell membrane</location>
        <topology evidence="1 8">Multi-pass membrane protein</topology>
    </subcellularLocation>
</comment>
<evidence type="ECO:0000256" key="8">
    <source>
        <dbReference type="RuleBase" id="RU361233"/>
    </source>
</evidence>
<feature type="transmembrane region" description="Helical" evidence="8">
    <location>
        <begin position="96"/>
        <end position="119"/>
    </location>
</feature>
<proteinExistence type="inferred from homology"/>
<accession>A0A8S0PFE2</accession>
<feature type="transmembrane region" description="Helical" evidence="8">
    <location>
        <begin position="51"/>
        <end position="75"/>
    </location>
</feature>
<comment type="subunit">
    <text evidence="3 8">Homodimer and heterodimers.</text>
</comment>
<reference evidence="10 11" key="1">
    <citation type="submission" date="2019-12" db="EMBL/GenBank/DDBJ databases">
        <authorList>
            <person name="Alioto T."/>
            <person name="Alioto T."/>
            <person name="Gomez Garrido J."/>
        </authorList>
    </citation>
    <scope>NUCLEOTIDE SEQUENCE [LARGE SCALE GENOMIC DNA]</scope>
</reference>
<evidence type="ECO:0000259" key="9">
    <source>
        <dbReference type="Pfam" id="PF04535"/>
    </source>
</evidence>
<feature type="transmembrane region" description="Helical" evidence="8">
    <location>
        <begin position="12"/>
        <end position="31"/>
    </location>
</feature>
<dbReference type="GO" id="GO:0005886">
    <property type="term" value="C:plasma membrane"/>
    <property type="evidence" value="ECO:0007669"/>
    <property type="project" value="UniProtKB-SubCell"/>
</dbReference>
<name>A0A8S0PFE2_OLEEU</name>
<sequence length="174" mass="19125">MASQSVRNSVLVLRIFALLLLAASVALMVINNFTISDGTKTKFSDLIAYRYVLATALAGVAYTLIQIPFAIYNVVNEKRLLRNGFLQEFDFYGDKIIAFLLATGVGVGFGVSCEIQRLIKQSGAGEDEETMKTNKFLDKGNISSGLLLGGFVCMAVLCILSSIRLSMTNRRFFR</sequence>
<evidence type="ECO:0000256" key="4">
    <source>
        <dbReference type="ARBA" id="ARBA00022475"/>
    </source>
</evidence>
<dbReference type="Proteomes" id="UP000594638">
    <property type="component" value="Unassembled WGS sequence"/>
</dbReference>
<dbReference type="InterPro" id="IPR006702">
    <property type="entry name" value="CASP_dom"/>
</dbReference>
<evidence type="ECO:0000256" key="1">
    <source>
        <dbReference type="ARBA" id="ARBA00004651"/>
    </source>
</evidence>
<dbReference type="EMBL" id="CACTIH010000050">
    <property type="protein sequence ID" value="CAA2941843.1"/>
    <property type="molecule type" value="Genomic_DNA"/>
</dbReference>
<evidence type="ECO:0000256" key="7">
    <source>
        <dbReference type="ARBA" id="ARBA00023136"/>
    </source>
</evidence>
<comment type="similarity">
    <text evidence="2 8">Belongs to the Casparian strip membrane proteins (CASP) family.</text>
</comment>
<organism evidence="10 11">
    <name type="scientific">Olea europaea subsp. europaea</name>
    <dbReference type="NCBI Taxonomy" id="158383"/>
    <lineage>
        <taxon>Eukaryota</taxon>
        <taxon>Viridiplantae</taxon>
        <taxon>Streptophyta</taxon>
        <taxon>Embryophyta</taxon>
        <taxon>Tracheophyta</taxon>
        <taxon>Spermatophyta</taxon>
        <taxon>Magnoliopsida</taxon>
        <taxon>eudicotyledons</taxon>
        <taxon>Gunneridae</taxon>
        <taxon>Pentapetalae</taxon>
        <taxon>asterids</taxon>
        <taxon>lamiids</taxon>
        <taxon>Lamiales</taxon>
        <taxon>Oleaceae</taxon>
        <taxon>Oleeae</taxon>
        <taxon>Olea</taxon>
    </lineage>
</organism>
<dbReference type="OrthoDB" id="685197at2759"/>
<dbReference type="Gramene" id="OE9A097643T1">
    <property type="protein sequence ID" value="OE9A097643C1"/>
    <property type="gene ID" value="OE9A097643"/>
</dbReference>
<feature type="transmembrane region" description="Helical" evidence="8">
    <location>
        <begin position="142"/>
        <end position="165"/>
    </location>
</feature>
<evidence type="ECO:0000313" key="11">
    <source>
        <dbReference type="Proteomes" id="UP000594638"/>
    </source>
</evidence>
<dbReference type="Pfam" id="PF04535">
    <property type="entry name" value="CASP_dom"/>
    <property type="match status" value="1"/>
</dbReference>
<evidence type="ECO:0000256" key="6">
    <source>
        <dbReference type="ARBA" id="ARBA00022989"/>
    </source>
</evidence>
<evidence type="ECO:0000256" key="3">
    <source>
        <dbReference type="ARBA" id="ARBA00011489"/>
    </source>
</evidence>
<keyword evidence="4 8" id="KW-1003">Cell membrane</keyword>
<feature type="domain" description="Casparian strip membrane protein" evidence="9">
    <location>
        <begin position="5"/>
        <end position="112"/>
    </location>
</feature>
<evidence type="ECO:0000256" key="5">
    <source>
        <dbReference type="ARBA" id="ARBA00022692"/>
    </source>
</evidence>
<keyword evidence="6 8" id="KW-1133">Transmembrane helix</keyword>
<keyword evidence="7 8" id="KW-0472">Membrane</keyword>
<keyword evidence="5 8" id="KW-0812">Transmembrane</keyword>
<protein>
    <recommendedName>
        <fullName evidence="8">CASP-like protein</fullName>
    </recommendedName>
</protein>
<evidence type="ECO:0000256" key="2">
    <source>
        <dbReference type="ARBA" id="ARBA00007651"/>
    </source>
</evidence>
<gene>
    <name evidence="10" type="ORF">OLEA9_A097643</name>
</gene>
<dbReference type="AlphaFoldDB" id="A0A8S0PFE2"/>
<dbReference type="PANTHER" id="PTHR33573:SF17">
    <property type="entry name" value="CASP-LIKE PROTEIN 4D1"/>
    <property type="match status" value="1"/>
</dbReference>
<dbReference type="PANTHER" id="PTHR33573">
    <property type="entry name" value="CASP-LIKE PROTEIN 4A4"/>
    <property type="match status" value="1"/>
</dbReference>